<feature type="signal peptide" evidence="4">
    <location>
        <begin position="1"/>
        <end position="31"/>
    </location>
</feature>
<evidence type="ECO:0000256" key="2">
    <source>
        <dbReference type="ARBA" id="ARBA00022729"/>
    </source>
</evidence>
<evidence type="ECO:0000313" key="6">
    <source>
        <dbReference type="EMBL" id="XBY44656.1"/>
    </source>
</evidence>
<dbReference type="EMBL" id="CP158568">
    <property type="protein sequence ID" value="XBY44656.1"/>
    <property type="molecule type" value="Genomic_DNA"/>
</dbReference>
<evidence type="ECO:0000256" key="1">
    <source>
        <dbReference type="ARBA" id="ARBA00010062"/>
    </source>
</evidence>
<keyword evidence="2 4" id="KW-0732">Signal</keyword>
<dbReference type="Pfam" id="PF13458">
    <property type="entry name" value="Peripla_BP_6"/>
    <property type="match status" value="1"/>
</dbReference>
<feature type="domain" description="Leucine-binding protein" evidence="5">
    <location>
        <begin position="33"/>
        <end position="367"/>
    </location>
</feature>
<proteinExistence type="inferred from homology"/>
<comment type="similarity">
    <text evidence="1">Belongs to the leucine-binding protein family.</text>
</comment>
<reference evidence="6" key="1">
    <citation type="submission" date="2024-06" db="EMBL/GenBank/DDBJ databases">
        <title>Methylostella associata gen. nov., sp. nov., a novel Ancalomicrobiaceae-affiliated facultatively methylotrophic bacteria that feed on methanotrophs of the genus Methylococcus.</title>
        <authorList>
            <person name="Saltykova V."/>
            <person name="Danilova O.V."/>
            <person name="Oshkin I.Y."/>
            <person name="Belova S.E."/>
            <person name="Pimenov N.V."/>
            <person name="Dedysh S.N."/>
        </authorList>
    </citation>
    <scope>NUCLEOTIDE SEQUENCE</scope>
    <source>
        <strain evidence="6">S20</strain>
    </source>
</reference>
<name>A0AAU7X9C6_9HYPH</name>
<dbReference type="AlphaFoldDB" id="A0AAU7X9C6"/>
<dbReference type="InterPro" id="IPR028081">
    <property type="entry name" value="Leu-bd"/>
</dbReference>
<evidence type="ECO:0000256" key="4">
    <source>
        <dbReference type="SAM" id="SignalP"/>
    </source>
</evidence>
<dbReference type="InterPro" id="IPR051010">
    <property type="entry name" value="BCAA_transport"/>
</dbReference>
<accession>A0AAU7X9C6</accession>
<dbReference type="SUPFAM" id="SSF53822">
    <property type="entry name" value="Periplasmic binding protein-like I"/>
    <property type="match status" value="1"/>
</dbReference>
<dbReference type="PANTHER" id="PTHR30483:SF6">
    <property type="entry name" value="PERIPLASMIC BINDING PROTEIN OF ABC TRANSPORTER FOR NATURAL AMINO ACIDS"/>
    <property type="match status" value="1"/>
</dbReference>
<evidence type="ECO:0000256" key="3">
    <source>
        <dbReference type="ARBA" id="ARBA00022970"/>
    </source>
</evidence>
<sequence>MPPFGKMPFASALMLASALVATPLLSSAALADPVKIGFVSTLSGPSAALGVHMRDGFLLAVKELGGKLGGQPTEVVVVDDELKPDVAVTKVKALLDRDKVDIVAGVVFSNVMMAIQKPVLENETFIVSGNAGPSPLAGKGCSPYFFSASYQNDQNHEVMGKYAQDKGYKRVVLMTPNYQAGKDSMAGFKRHFKGEVVEEIFTPLGQLDFSAELAKIAAANPDALFTFMPGGMGVNLVKQFNQAGLKDKIPFLSAFTVDETTLPATQDAAIGLLSGAEWAPNIDTAENKAFVAAYEKEYGVVPSVYAAQGYDAAKLIDGALKATGGKVADKQAFRKALASAPFKSVRGGFSFNTNGFPVQDFYVAKAVKRADGKFATETVSKVFAEAKDAYVGECPLK</sequence>
<dbReference type="InterPro" id="IPR028082">
    <property type="entry name" value="Peripla_BP_I"/>
</dbReference>
<evidence type="ECO:0000259" key="5">
    <source>
        <dbReference type="Pfam" id="PF13458"/>
    </source>
</evidence>
<dbReference type="Gene3D" id="3.40.50.2300">
    <property type="match status" value="2"/>
</dbReference>
<dbReference type="KEGG" id="mflg:ABS361_22120"/>
<feature type="chain" id="PRO_5043650037" evidence="4">
    <location>
        <begin position="32"/>
        <end position="397"/>
    </location>
</feature>
<dbReference type="GO" id="GO:0006865">
    <property type="term" value="P:amino acid transport"/>
    <property type="evidence" value="ECO:0007669"/>
    <property type="project" value="UniProtKB-KW"/>
</dbReference>
<gene>
    <name evidence="6" type="ORF">ABS361_22120</name>
</gene>
<organism evidence="6">
    <name type="scientific">Methyloraptor flagellatus</name>
    <dbReference type="NCBI Taxonomy" id="3162530"/>
    <lineage>
        <taxon>Bacteria</taxon>
        <taxon>Pseudomonadati</taxon>
        <taxon>Pseudomonadota</taxon>
        <taxon>Alphaproteobacteria</taxon>
        <taxon>Hyphomicrobiales</taxon>
        <taxon>Ancalomicrobiaceae</taxon>
        <taxon>Methyloraptor</taxon>
    </lineage>
</organism>
<keyword evidence="3" id="KW-0813">Transport</keyword>
<keyword evidence="3" id="KW-0029">Amino-acid transport</keyword>
<protein>
    <submittedName>
        <fullName evidence="6">ABC transporter substrate-binding protein</fullName>
    </submittedName>
</protein>
<dbReference type="RefSeq" id="WP_407049746.1">
    <property type="nucleotide sequence ID" value="NZ_CP158568.1"/>
</dbReference>
<dbReference type="PANTHER" id="PTHR30483">
    <property type="entry name" value="LEUCINE-SPECIFIC-BINDING PROTEIN"/>
    <property type="match status" value="1"/>
</dbReference>
<dbReference type="CDD" id="cd06359">
    <property type="entry name" value="PBP1_Nba-like"/>
    <property type="match status" value="1"/>
</dbReference>